<protein>
    <recommendedName>
        <fullName evidence="1">YspA cpYpsA-related SLOG domain-containing protein</fullName>
    </recommendedName>
</protein>
<organism evidence="2 3">
    <name type="scientific">Treponema berlinense</name>
    <dbReference type="NCBI Taxonomy" id="225004"/>
    <lineage>
        <taxon>Bacteria</taxon>
        <taxon>Pseudomonadati</taxon>
        <taxon>Spirochaetota</taxon>
        <taxon>Spirochaetia</taxon>
        <taxon>Spirochaetales</taxon>
        <taxon>Treponemataceae</taxon>
        <taxon>Treponema</taxon>
    </lineage>
</organism>
<dbReference type="InterPro" id="IPR019627">
    <property type="entry name" value="YAcAr"/>
</dbReference>
<dbReference type="GeneID" id="303368203"/>
<evidence type="ECO:0000313" key="2">
    <source>
        <dbReference type="EMBL" id="SKA03037.1"/>
    </source>
</evidence>
<dbReference type="AlphaFoldDB" id="A0A1T4QHD0"/>
<dbReference type="OrthoDB" id="355969at2"/>
<keyword evidence="3" id="KW-1185">Reference proteome</keyword>
<gene>
    <name evidence="2" type="ORF">SAMN02745152_01977</name>
</gene>
<sequence>MNLFICGSRSITDRKWIISEIENCITEKQFHNVTILEGGARGVDLVAKEYAVKNNIPLDEYLPDYDKYHNKACHQRNEAMAKDCDFMLDLWDGESGGSLHDILMAEKYCKPYKVRIYSSRLYEEAVQNVLDNHREIFQSSDDLRVVLPKYKTAVYQYFLKDVFEPWWEEGHNSGSCFWIYPVRQTNDKSPESYSNCYCYFEEQISIEEDVVYYYLYHQFLHRYFNKSISYLCRVQNYDSEDEIEFDWYDHNLYTYETVRKIAEEMKRFAKEVDLGKCVSEFYNTLANRLILMMERQPNWDYITFEGP</sequence>
<dbReference type="Pfam" id="PF10686">
    <property type="entry name" value="YAcAr"/>
    <property type="match status" value="1"/>
</dbReference>
<name>A0A1T4QHD0_9SPIR</name>
<reference evidence="2 3" key="1">
    <citation type="submission" date="2017-02" db="EMBL/GenBank/DDBJ databases">
        <authorList>
            <person name="Peterson S.W."/>
        </authorList>
    </citation>
    <scope>NUCLEOTIDE SEQUENCE [LARGE SCALE GENOMIC DNA]</scope>
    <source>
        <strain evidence="2 3">ATCC BAA-909</strain>
    </source>
</reference>
<accession>A0A1T4QHD0</accession>
<dbReference type="Proteomes" id="UP000190395">
    <property type="component" value="Unassembled WGS sequence"/>
</dbReference>
<feature type="domain" description="YspA cpYpsA-related SLOG" evidence="1">
    <location>
        <begin position="4"/>
        <end position="68"/>
    </location>
</feature>
<evidence type="ECO:0000313" key="3">
    <source>
        <dbReference type="Proteomes" id="UP000190395"/>
    </source>
</evidence>
<dbReference type="RefSeq" id="WP_078931720.1">
    <property type="nucleotide sequence ID" value="NZ_FUXC01000014.1"/>
</dbReference>
<dbReference type="EMBL" id="FUXC01000014">
    <property type="protein sequence ID" value="SKA03037.1"/>
    <property type="molecule type" value="Genomic_DNA"/>
</dbReference>
<dbReference type="STRING" id="225004.SAMN02745152_01977"/>
<evidence type="ECO:0000259" key="1">
    <source>
        <dbReference type="Pfam" id="PF10686"/>
    </source>
</evidence>
<proteinExistence type="predicted"/>
<dbReference type="SUPFAM" id="SSF102405">
    <property type="entry name" value="MCP/YpsA-like"/>
    <property type="match status" value="1"/>
</dbReference>